<evidence type="ECO:0000256" key="4">
    <source>
        <dbReference type="ARBA" id="ARBA00023002"/>
    </source>
</evidence>
<dbReference type="Proteomes" id="UP000002149">
    <property type="component" value="Chromosome 1"/>
</dbReference>
<dbReference type="Gene3D" id="3.50.50.60">
    <property type="entry name" value="FAD/NAD(P)-binding domain"/>
    <property type="match status" value="2"/>
</dbReference>
<dbReference type="FunCoup" id="Q5KNU9">
    <property type="interactions" value="22"/>
</dbReference>
<name>Q5KNU9_CRYD1</name>
<reference evidence="5 6" key="1">
    <citation type="journal article" date="2005" name="Science">
        <title>The genome of the basidiomycetous yeast and human pathogen Cryptococcus neoformans.</title>
        <authorList>
            <person name="Loftus B.J."/>
            <person name="Fung E."/>
            <person name="Roncaglia P."/>
            <person name="Rowley D."/>
            <person name="Amedeo P."/>
            <person name="Bruno D."/>
            <person name="Vamathevan J."/>
            <person name="Miranda M."/>
            <person name="Anderson I.J."/>
            <person name="Fraser J.A."/>
            <person name="Allen J.E."/>
            <person name="Bosdet I.E."/>
            <person name="Brent M.R."/>
            <person name="Chiu R."/>
            <person name="Doering T.L."/>
            <person name="Donlin M.J."/>
            <person name="D'Souza C.A."/>
            <person name="Fox D.S."/>
            <person name="Grinberg V."/>
            <person name="Fu J."/>
            <person name="Fukushima M."/>
            <person name="Haas B.J."/>
            <person name="Huang J.C."/>
            <person name="Janbon G."/>
            <person name="Jones S.J."/>
            <person name="Koo H.L."/>
            <person name="Krzywinski M.I."/>
            <person name="Kwon-Chung J.K."/>
            <person name="Lengeler K.B."/>
            <person name="Maiti R."/>
            <person name="Marra M.A."/>
            <person name="Marra R.E."/>
            <person name="Mathewson C.A."/>
            <person name="Mitchell T.G."/>
            <person name="Pertea M."/>
            <person name="Riggs F.R."/>
            <person name="Salzberg S.L."/>
            <person name="Schein J.E."/>
            <person name="Shvartsbeyn A."/>
            <person name="Shin H."/>
            <person name="Shumway M."/>
            <person name="Specht C.A."/>
            <person name="Suh B.B."/>
            <person name="Tenney A."/>
            <person name="Utterback T.R."/>
            <person name="Wickes B.L."/>
            <person name="Wortman J.R."/>
            <person name="Wye N.H."/>
            <person name="Kronstad J.W."/>
            <person name="Lodge J.K."/>
            <person name="Heitman J."/>
            <person name="Davis R.W."/>
            <person name="Fraser C.M."/>
            <person name="Hyman R.W."/>
        </authorList>
    </citation>
    <scope>NUCLEOTIDE SEQUENCE [LARGE SCALE GENOMIC DNA]</scope>
    <source>
        <strain evidence="6">JEC21 / ATCC MYA-565</strain>
    </source>
</reference>
<dbReference type="KEGG" id="cne:CNA05250"/>
<dbReference type="GeneID" id="3253317"/>
<dbReference type="SUPFAM" id="SSF51905">
    <property type="entry name" value="FAD/NAD(P)-binding domain"/>
    <property type="match status" value="2"/>
</dbReference>
<dbReference type="Pfam" id="PF00743">
    <property type="entry name" value="FMO-like"/>
    <property type="match status" value="2"/>
</dbReference>
<dbReference type="InterPro" id="IPR036188">
    <property type="entry name" value="FAD/NAD-bd_sf"/>
</dbReference>
<dbReference type="eggNOG" id="KOG1399">
    <property type="taxonomic scope" value="Eukaryota"/>
</dbReference>
<dbReference type="RefSeq" id="XP_566832.1">
    <property type="nucleotide sequence ID" value="XM_566832.2"/>
</dbReference>
<protein>
    <submittedName>
        <fullName evidence="5">T3P18.10, putative</fullName>
    </submittedName>
</protein>
<dbReference type="AlphaFoldDB" id="Q5KNU9"/>
<dbReference type="VEuPathDB" id="FungiDB:CNA05250"/>
<dbReference type="GO" id="GO:0050661">
    <property type="term" value="F:NADP binding"/>
    <property type="evidence" value="ECO:0007669"/>
    <property type="project" value="InterPro"/>
</dbReference>
<evidence type="ECO:0000313" key="6">
    <source>
        <dbReference type="Proteomes" id="UP000002149"/>
    </source>
</evidence>
<evidence type="ECO:0000256" key="3">
    <source>
        <dbReference type="ARBA" id="ARBA00022827"/>
    </source>
</evidence>
<evidence type="ECO:0000313" key="5">
    <source>
        <dbReference type="EMBL" id="AAW41013.1"/>
    </source>
</evidence>
<dbReference type="InterPro" id="IPR050346">
    <property type="entry name" value="FMO-like"/>
</dbReference>
<dbReference type="GO" id="GO:0050660">
    <property type="term" value="F:flavin adenine dinucleotide binding"/>
    <property type="evidence" value="ECO:0000318"/>
    <property type="project" value="GO_Central"/>
</dbReference>
<dbReference type="EMBL" id="AE017341">
    <property type="protein sequence ID" value="AAW41013.1"/>
    <property type="molecule type" value="Genomic_DNA"/>
</dbReference>
<keyword evidence="6" id="KW-1185">Reference proteome</keyword>
<dbReference type="OrthoDB" id="66881at2759"/>
<gene>
    <name evidence="5" type="ordered locus">CNA05250</name>
</gene>
<keyword evidence="2" id="KW-0285">Flavoprotein</keyword>
<keyword evidence="3" id="KW-0274">FAD</keyword>
<dbReference type="GO" id="GO:0004499">
    <property type="term" value="F:N,N-dimethylaniline monooxygenase activity"/>
    <property type="evidence" value="ECO:0007669"/>
    <property type="project" value="InterPro"/>
</dbReference>
<dbReference type="OMA" id="ADPPALM"/>
<sequence length="557" mass="62208">MTGTNEQFHHFNRPVRNVAIIGSGPSGTPAARQLRDAGLNVRVFERQNKPGGIWNWRPSVSLPLAVPTPPPSVGAFTPVIRGTGVYEDPGRVEREKFNPPNPCYWSLNNNVPTSTMAFKDFPYPPGTQSNVSHALISSYVQSYVKNYGIDQITSYNTRVERAEKIGDTWKLTLRKVVDEGEDRVREEYWTEEFDAVVAASGHYNAPYIPPFEGSDAWSAAWPQQLIHSQGYRKPEPYTGKTVLIVGIGTSGNDIAKDISPYASKIYMVGRNTLRGPQQYRELRKMQRHFAPPNSEILPEIRRFRLPSPGQAINEGSIELTNGRIITGVNEIIFATGYQYSYPFLPQYHQDSTMVNPAFPTVTPVVTNGDGVLNLYRDVFYIPDPTLTFLGLSVNTSAFSFFEYQALSIARVFAGTARLPDESSRWKAYRNLVREKGEGKFSHLLGKDGERSYVHETVQWLNRDAEWSGASKVEGHTIEWLTESDKIPLLIASKFGLDAAGLKALREKPSDIPEEDTAQPVETERSIGLFGDKFKTATEETNARTSEAFARKAALTSA</sequence>
<keyword evidence="4" id="KW-0560">Oxidoreductase</keyword>
<evidence type="ECO:0000256" key="1">
    <source>
        <dbReference type="ARBA" id="ARBA00009183"/>
    </source>
</evidence>
<proteinExistence type="inferred from homology"/>
<organism evidence="5 6">
    <name type="scientific">Cryptococcus deneoformans (strain JEC21 / ATCC MYA-565)</name>
    <name type="common">Cryptococcus neoformans var. neoformans serotype D</name>
    <dbReference type="NCBI Taxonomy" id="214684"/>
    <lineage>
        <taxon>Eukaryota</taxon>
        <taxon>Fungi</taxon>
        <taxon>Dikarya</taxon>
        <taxon>Basidiomycota</taxon>
        <taxon>Agaricomycotina</taxon>
        <taxon>Tremellomycetes</taxon>
        <taxon>Tremellales</taxon>
        <taxon>Cryptococcaceae</taxon>
        <taxon>Cryptococcus</taxon>
        <taxon>Cryptococcus neoformans species complex</taxon>
    </lineage>
</organism>
<accession>Q5KNU9</accession>
<dbReference type="Pfam" id="PF13450">
    <property type="entry name" value="NAD_binding_8"/>
    <property type="match status" value="1"/>
</dbReference>
<dbReference type="InterPro" id="IPR020946">
    <property type="entry name" value="Flavin_mOase-like"/>
</dbReference>
<dbReference type="PRINTS" id="PR00419">
    <property type="entry name" value="ADXRDTASE"/>
</dbReference>
<accession>Q55ZI4</accession>
<comment type="similarity">
    <text evidence="1">Belongs to the FMO family.</text>
</comment>
<dbReference type="GO" id="GO:0004497">
    <property type="term" value="F:monooxygenase activity"/>
    <property type="evidence" value="ECO:0000318"/>
    <property type="project" value="GO_Central"/>
</dbReference>
<dbReference type="HOGENOM" id="CLU_006909_5_2_1"/>
<dbReference type="STRING" id="214684.Q5KNU9"/>
<dbReference type="InParanoid" id="Q5KNU9"/>
<evidence type="ECO:0000256" key="2">
    <source>
        <dbReference type="ARBA" id="ARBA00022630"/>
    </source>
</evidence>
<dbReference type="PANTHER" id="PTHR23023">
    <property type="entry name" value="DIMETHYLANILINE MONOOXYGENASE"/>
    <property type="match status" value="1"/>
</dbReference>
<dbReference type="PaxDb" id="214684-Q5KNU9"/>